<feature type="domain" description="KRAB" evidence="16">
    <location>
        <begin position="168"/>
        <end position="239"/>
    </location>
</feature>
<dbReference type="Gene3D" id="6.10.140.140">
    <property type="match status" value="1"/>
</dbReference>
<dbReference type="FunFam" id="3.30.160.60:FF:001158">
    <property type="entry name" value="zinc finger protein 22"/>
    <property type="match status" value="1"/>
</dbReference>
<dbReference type="FunFam" id="3.30.160.60:FF:003501">
    <property type="entry name" value="Zinc finger imprinted 2"/>
    <property type="match status" value="1"/>
</dbReference>
<feature type="domain" description="C2H2-type" evidence="14">
    <location>
        <begin position="393"/>
        <end position="420"/>
    </location>
</feature>
<keyword evidence="6" id="KW-0862">Zinc</keyword>
<evidence type="ECO:0000256" key="2">
    <source>
        <dbReference type="ARBA" id="ARBA00006991"/>
    </source>
</evidence>
<keyword evidence="8" id="KW-0238">DNA-binding</keyword>
<dbReference type="InterPro" id="IPR003309">
    <property type="entry name" value="SCAN_dom"/>
</dbReference>
<dbReference type="CDD" id="cd07936">
    <property type="entry name" value="SCAN"/>
    <property type="match status" value="1"/>
</dbReference>
<keyword evidence="3" id="KW-0479">Metal-binding</keyword>
<dbReference type="Gene3D" id="3.30.160.60">
    <property type="entry name" value="Classic Zinc Finger"/>
    <property type="match status" value="3"/>
</dbReference>
<evidence type="ECO:0000256" key="8">
    <source>
        <dbReference type="ARBA" id="ARBA00023125"/>
    </source>
</evidence>
<dbReference type="FunFam" id="1.10.4020.10:FF:000001">
    <property type="entry name" value="zinc finger protein 263 isoform X1"/>
    <property type="match status" value="1"/>
</dbReference>
<keyword evidence="18" id="KW-1185">Reference proteome</keyword>
<reference evidence="17" key="3">
    <citation type="submission" date="2025-09" db="UniProtKB">
        <authorList>
            <consortium name="Ensembl"/>
        </authorList>
    </citation>
    <scope>IDENTIFICATION</scope>
</reference>
<dbReference type="PROSITE" id="PS50804">
    <property type="entry name" value="SCAN_BOX"/>
    <property type="match status" value="1"/>
</dbReference>
<reference evidence="17" key="1">
    <citation type="submission" date="2019-05" db="EMBL/GenBank/DDBJ databases">
        <authorList>
            <person name="Zhang S."/>
            <person name="Liu J."/>
        </authorList>
    </citation>
    <scope>NUCLEOTIDE SEQUENCE [LARGE SCALE GENOMIC DNA]</scope>
</reference>
<evidence type="ECO:0000256" key="11">
    <source>
        <dbReference type="PROSITE-ProRule" id="PRU00042"/>
    </source>
</evidence>
<evidence type="ECO:0000256" key="6">
    <source>
        <dbReference type="ARBA" id="ARBA00022833"/>
    </source>
</evidence>
<evidence type="ECO:0000259" key="16">
    <source>
        <dbReference type="PROSITE" id="PS50805"/>
    </source>
</evidence>
<dbReference type="PROSITE" id="PS00028">
    <property type="entry name" value="ZINC_FINGER_C2H2_1"/>
    <property type="match status" value="4"/>
</dbReference>
<protein>
    <recommendedName>
        <fullName evidence="19">Zinc finger imprinted 2</fullName>
    </recommendedName>
</protein>
<dbReference type="GO" id="GO:0008270">
    <property type="term" value="F:zinc ion binding"/>
    <property type="evidence" value="ECO:0007669"/>
    <property type="project" value="UniProtKB-KW"/>
</dbReference>
<dbReference type="InterPro" id="IPR038269">
    <property type="entry name" value="SCAN_sf"/>
</dbReference>
<evidence type="ECO:0000313" key="18">
    <source>
        <dbReference type="Proteomes" id="UP000694520"/>
    </source>
</evidence>
<comment type="subcellular location">
    <subcellularLocation>
        <location evidence="1 12">Nucleus</location>
    </subcellularLocation>
</comment>
<dbReference type="InterPro" id="IPR036236">
    <property type="entry name" value="Znf_C2H2_sf"/>
</dbReference>
<feature type="domain" description="C2H2-type" evidence="14">
    <location>
        <begin position="521"/>
        <end position="548"/>
    </location>
</feature>
<evidence type="ECO:0000256" key="12">
    <source>
        <dbReference type="PROSITE-ProRule" id="PRU00187"/>
    </source>
</evidence>
<dbReference type="SMART" id="SM00355">
    <property type="entry name" value="ZnF_C2H2"/>
    <property type="match status" value="5"/>
</dbReference>
<evidence type="ECO:0000259" key="15">
    <source>
        <dbReference type="PROSITE" id="PS50804"/>
    </source>
</evidence>
<accession>A0A8B9XMS0</accession>
<dbReference type="SUPFAM" id="SSF47353">
    <property type="entry name" value="Retrovirus capsid dimerization domain-like"/>
    <property type="match status" value="1"/>
</dbReference>
<dbReference type="InterPro" id="IPR013087">
    <property type="entry name" value="Znf_C2H2_type"/>
</dbReference>
<evidence type="ECO:0000313" key="17">
    <source>
        <dbReference type="Ensembl" id="ENSBGRP00000021611.1"/>
    </source>
</evidence>
<dbReference type="CDD" id="cd07765">
    <property type="entry name" value="KRAB_A-box"/>
    <property type="match status" value="1"/>
</dbReference>
<dbReference type="PANTHER" id="PTHR24384:SF218">
    <property type="entry name" value="ZINC FINGER PROTEIN 502"/>
    <property type="match status" value="1"/>
</dbReference>
<reference evidence="17" key="2">
    <citation type="submission" date="2025-08" db="UniProtKB">
        <authorList>
            <consortium name="Ensembl"/>
        </authorList>
    </citation>
    <scope>IDENTIFICATION</scope>
</reference>
<evidence type="ECO:0000256" key="3">
    <source>
        <dbReference type="ARBA" id="ARBA00022723"/>
    </source>
</evidence>
<evidence type="ECO:0000256" key="4">
    <source>
        <dbReference type="ARBA" id="ARBA00022737"/>
    </source>
</evidence>
<dbReference type="GO" id="GO:0000978">
    <property type="term" value="F:RNA polymerase II cis-regulatory region sequence-specific DNA binding"/>
    <property type="evidence" value="ECO:0007669"/>
    <property type="project" value="TreeGrafter"/>
</dbReference>
<evidence type="ECO:0000256" key="7">
    <source>
        <dbReference type="ARBA" id="ARBA00023015"/>
    </source>
</evidence>
<evidence type="ECO:0000256" key="1">
    <source>
        <dbReference type="ARBA" id="ARBA00004123"/>
    </source>
</evidence>
<dbReference type="SMART" id="SM00431">
    <property type="entry name" value="SCAN"/>
    <property type="match status" value="1"/>
</dbReference>
<feature type="domain" description="C2H2-type" evidence="14">
    <location>
        <begin position="439"/>
        <end position="461"/>
    </location>
</feature>
<name>A0A8B9XMS0_BOSMU</name>
<feature type="compositionally biased region" description="Basic and acidic residues" evidence="13">
    <location>
        <begin position="313"/>
        <end position="325"/>
    </location>
</feature>
<dbReference type="SUPFAM" id="SSF57667">
    <property type="entry name" value="beta-beta-alpha zinc fingers"/>
    <property type="match status" value="3"/>
</dbReference>
<dbReference type="PROSITE" id="PS50805">
    <property type="entry name" value="KRAB"/>
    <property type="match status" value="1"/>
</dbReference>
<dbReference type="GO" id="GO:0005634">
    <property type="term" value="C:nucleus"/>
    <property type="evidence" value="ECO:0007669"/>
    <property type="project" value="UniProtKB-SubCell"/>
</dbReference>
<feature type="domain" description="SCAN box" evidence="15">
    <location>
        <begin position="42"/>
        <end position="120"/>
    </location>
</feature>
<dbReference type="Ensembl" id="ENSBGRT00000024926.1">
    <property type="protein sequence ID" value="ENSBGRP00000021611.1"/>
    <property type="gene ID" value="ENSBGRG00000013587.1"/>
</dbReference>
<dbReference type="Proteomes" id="UP000694520">
    <property type="component" value="Chromosome 20"/>
</dbReference>
<dbReference type="Pfam" id="PF00096">
    <property type="entry name" value="zf-C2H2"/>
    <property type="match status" value="4"/>
</dbReference>
<comment type="similarity">
    <text evidence="2">Belongs to the krueppel C2H2-type zinc-finger protein family.</text>
</comment>
<dbReference type="GO" id="GO:0000981">
    <property type="term" value="F:DNA-binding transcription factor activity, RNA polymerase II-specific"/>
    <property type="evidence" value="ECO:0007669"/>
    <property type="project" value="TreeGrafter"/>
</dbReference>
<feature type="domain" description="C2H2-type" evidence="14">
    <location>
        <begin position="491"/>
        <end position="520"/>
    </location>
</feature>
<evidence type="ECO:0000256" key="10">
    <source>
        <dbReference type="ARBA" id="ARBA00023242"/>
    </source>
</evidence>
<dbReference type="SUPFAM" id="SSF109640">
    <property type="entry name" value="KRAB domain (Kruppel-associated box)"/>
    <property type="match status" value="1"/>
</dbReference>
<keyword evidence="9" id="KW-0804">Transcription</keyword>
<dbReference type="FunFam" id="3.30.160.60:FF:001009">
    <property type="entry name" value="Zinc finger protein 26"/>
    <property type="match status" value="1"/>
</dbReference>
<evidence type="ECO:0000256" key="5">
    <source>
        <dbReference type="ARBA" id="ARBA00022771"/>
    </source>
</evidence>
<evidence type="ECO:0000256" key="9">
    <source>
        <dbReference type="ARBA" id="ARBA00023163"/>
    </source>
</evidence>
<dbReference type="GeneTree" id="ENSGT00910000144582"/>
<dbReference type="SMART" id="SM00349">
    <property type="entry name" value="KRAB"/>
    <property type="match status" value="1"/>
</dbReference>
<dbReference type="InterPro" id="IPR050752">
    <property type="entry name" value="C2H2-ZF_domain"/>
</dbReference>
<keyword evidence="4" id="KW-0677">Repeat</keyword>
<evidence type="ECO:0008006" key="19">
    <source>
        <dbReference type="Google" id="ProtNLM"/>
    </source>
</evidence>
<feature type="region of interest" description="Disordered" evidence="13">
    <location>
        <begin position="222"/>
        <end position="346"/>
    </location>
</feature>
<dbReference type="Pfam" id="PF02023">
    <property type="entry name" value="SCAN"/>
    <property type="match status" value="1"/>
</dbReference>
<dbReference type="FunFam" id="3.30.160.60:FF:002860">
    <property type="entry name" value="Zinc finger imprinted 2"/>
    <property type="match status" value="1"/>
</dbReference>
<dbReference type="PANTHER" id="PTHR24384">
    <property type="entry name" value="FINGER PUTATIVE TRANSCRIPTION FACTOR FAMILY-RELATED"/>
    <property type="match status" value="1"/>
</dbReference>
<keyword evidence="10 12" id="KW-0539">Nucleus</keyword>
<keyword evidence="7" id="KW-0805">Transcription regulation</keyword>
<keyword evidence="5 11" id="KW-0863">Zinc-finger</keyword>
<dbReference type="AlphaFoldDB" id="A0A8B9XMS0"/>
<sequence>MFHMKEVLDDILRNPQLIHLHDQEENPETTPIRNPEVLRVSHQNFRYFQSLSVTGPHQAVSQIQELCWRWLQPEIHTKEQIMEQLVLEQFLNILPEKVQIWVRSKQPKSSKEAGDLVADLIQVCEEEGFSLQNFVLAEKRNTNEHQKEDTEMSDSKPFVTSQVSQELVTFEDVAVHFSPEELPYLSASQRNLYREVMLENYRNLVSLGYQFPKPDIISQLEEEESRAREEDGSPVTCQDWEEQSETKDLTPEQSLPVEKSSSGAGIEDLEAGDSWYTHTGESSDDPLESQQVKPAEVLSPTEMSDPKTLNQEGSHEGDQLEKSLELNKPSESLPGKDPQERTTPEVCTRSQLAHNLFFLQENKHYRCEFFDRNFSTRPGREKHQQIHTGKKPFVCKQCGEAFYLMLHLTRHQKTHSDGKSLTQRADVYGRVRIQSQDYHECFQCGKAFIQAVHLFQHLKAHEVAMALPLELPRNKMYLIRYKRQHDYIGERACQCCDCGRRFRQSSHLIQHYRIHAQERPYQCQLCGKCFSQPSYLTQHYQLHSQEKPLECRHC</sequence>
<dbReference type="Pfam" id="PF01352">
    <property type="entry name" value="KRAB"/>
    <property type="match status" value="1"/>
</dbReference>
<dbReference type="InterPro" id="IPR036051">
    <property type="entry name" value="KRAB_dom_sf"/>
</dbReference>
<dbReference type="PROSITE" id="PS50157">
    <property type="entry name" value="ZINC_FINGER_C2H2_2"/>
    <property type="match status" value="5"/>
</dbReference>
<feature type="domain" description="C2H2-type" evidence="14">
    <location>
        <begin position="365"/>
        <end position="392"/>
    </location>
</feature>
<proteinExistence type="inferred from homology"/>
<dbReference type="Gene3D" id="1.10.4020.10">
    <property type="entry name" value="DNA breaking-rejoining enzymes"/>
    <property type="match status" value="1"/>
</dbReference>
<evidence type="ECO:0000259" key="14">
    <source>
        <dbReference type="PROSITE" id="PS50157"/>
    </source>
</evidence>
<dbReference type="InterPro" id="IPR001909">
    <property type="entry name" value="KRAB"/>
</dbReference>
<organism evidence="17 18">
    <name type="scientific">Bos mutus grunniens</name>
    <name type="common">Wild yak</name>
    <name type="synonym">Bos grunniens</name>
    <dbReference type="NCBI Taxonomy" id="30521"/>
    <lineage>
        <taxon>Eukaryota</taxon>
        <taxon>Metazoa</taxon>
        <taxon>Chordata</taxon>
        <taxon>Craniata</taxon>
        <taxon>Vertebrata</taxon>
        <taxon>Euteleostomi</taxon>
        <taxon>Mammalia</taxon>
        <taxon>Eutheria</taxon>
        <taxon>Laurasiatheria</taxon>
        <taxon>Artiodactyla</taxon>
        <taxon>Ruminantia</taxon>
        <taxon>Pecora</taxon>
        <taxon>Bovidae</taxon>
        <taxon>Bovinae</taxon>
        <taxon>Bos</taxon>
    </lineage>
</organism>
<evidence type="ECO:0000256" key="13">
    <source>
        <dbReference type="SAM" id="MobiDB-lite"/>
    </source>
</evidence>